<feature type="domain" description="Acyl-CoA dehydrogenase C-terminal bacterial-type" evidence="17">
    <location>
        <begin position="514"/>
        <end position="792"/>
    </location>
</feature>
<dbReference type="InterPro" id="IPR036250">
    <property type="entry name" value="AcylCo_DH-like_C"/>
</dbReference>
<dbReference type="EMBL" id="CP034036">
    <property type="protein sequence ID" value="QCR03570.1"/>
    <property type="molecule type" value="Genomic_DNA"/>
</dbReference>
<dbReference type="Pfam" id="PF02771">
    <property type="entry name" value="Acyl-CoA_dh_N"/>
    <property type="match status" value="1"/>
</dbReference>
<dbReference type="Pfam" id="PF00441">
    <property type="entry name" value="Acyl-CoA_dh_1"/>
    <property type="match status" value="1"/>
</dbReference>
<dbReference type="Gene3D" id="2.40.110.10">
    <property type="entry name" value="Butyryl-CoA Dehydrogenase, subunit A, domain 2"/>
    <property type="match status" value="1"/>
</dbReference>
<dbReference type="NCBIfam" id="NF038187">
    <property type="entry name" value="FadE_coli"/>
    <property type="match status" value="1"/>
</dbReference>
<evidence type="ECO:0000313" key="20">
    <source>
        <dbReference type="Proteomes" id="UP000295985"/>
    </source>
</evidence>
<dbReference type="GO" id="GO:0050660">
    <property type="term" value="F:flavin adenine dinucleotide binding"/>
    <property type="evidence" value="ECO:0007669"/>
    <property type="project" value="InterPro"/>
</dbReference>
<dbReference type="Pfam" id="PF09317">
    <property type="entry name" value="ACDH_C"/>
    <property type="match status" value="1"/>
</dbReference>
<evidence type="ECO:0000313" key="21">
    <source>
        <dbReference type="Proteomes" id="UP000303847"/>
    </source>
</evidence>
<comment type="catalytic activity">
    <reaction evidence="13">
        <text>a long-chain 2,3-saturated fatty acyl-CoA + oxidized [electron-transfer flavoprotein] + H(+) = a long-chain (2E)-enoyl-CoA + reduced [electron-transfer flavoprotein]</text>
        <dbReference type="Rhea" id="RHEA:17721"/>
        <dbReference type="Rhea" id="RHEA-COMP:10685"/>
        <dbReference type="Rhea" id="RHEA-COMP:10686"/>
        <dbReference type="ChEBI" id="CHEBI:15378"/>
        <dbReference type="ChEBI" id="CHEBI:57692"/>
        <dbReference type="ChEBI" id="CHEBI:58307"/>
        <dbReference type="ChEBI" id="CHEBI:83721"/>
        <dbReference type="ChEBI" id="CHEBI:83727"/>
        <dbReference type="EC" id="1.3.8.8"/>
    </reaction>
</comment>
<dbReference type="GO" id="GO:0070991">
    <property type="term" value="F:medium-chain fatty acyl-CoA dehydrogenase activity"/>
    <property type="evidence" value="ECO:0007669"/>
    <property type="project" value="UniProtKB-EC"/>
</dbReference>
<evidence type="ECO:0000256" key="14">
    <source>
        <dbReference type="SAM" id="Phobius"/>
    </source>
</evidence>
<dbReference type="InterPro" id="IPR050741">
    <property type="entry name" value="Acyl-CoA_dehydrogenase"/>
</dbReference>
<dbReference type="InterPro" id="IPR009075">
    <property type="entry name" value="AcylCo_DH/oxidase_C"/>
</dbReference>
<dbReference type="OrthoDB" id="9802447at2"/>
<dbReference type="Proteomes" id="UP000295985">
    <property type="component" value="Unassembled WGS sequence"/>
</dbReference>
<dbReference type="FunFam" id="1.10.540.10:FF:000004">
    <property type="entry name" value="Acyl-CoA dehydrogenase"/>
    <property type="match status" value="1"/>
</dbReference>
<dbReference type="NCBIfam" id="NF009586">
    <property type="entry name" value="PRK13026.1"/>
    <property type="match status" value="1"/>
</dbReference>
<evidence type="ECO:0000259" key="17">
    <source>
        <dbReference type="Pfam" id="PF09317"/>
    </source>
</evidence>
<dbReference type="SUPFAM" id="SSF47203">
    <property type="entry name" value="Acyl-CoA dehydrogenase C-terminal domain-like"/>
    <property type="match status" value="1"/>
</dbReference>
<evidence type="ECO:0000256" key="7">
    <source>
        <dbReference type="ARBA" id="ARBA00022630"/>
    </source>
</evidence>
<dbReference type="AlphaFoldDB" id="A0A2U1UK61"/>
<feature type="domain" description="Acyl-CoA dehydrogenase/oxidase C-terminal" evidence="15">
    <location>
        <begin position="360"/>
        <end position="507"/>
    </location>
</feature>
<evidence type="ECO:0000256" key="3">
    <source>
        <dbReference type="ARBA" id="ARBA00009347"/>
    </source>
</evidence>
<evidence type="ECO:0000256" key="4">
    <source>
        <dbReference type="ARBA" id="ARBA00012033"/>
    </source>
</evidence>
<evidence type="ECO:0000256" key="13">
    <source>
        <dbReference type="ARBA" id="ARBA00049247"/>
    </source>
</evidence>
<dbReference type="Gene3D" id="1.10.540.10">
    <property type="entry name" value="Acyl-CoA dehydrogenase/oxidase, N-terminal domain"/>
    <property type="match status" value="1"/>
</dbReference>
<keyword evidence="21" id="KW-1185">Reference proteome</keyword>
<dbReference type="InterPro" id="IPR046373">
    <property type="entry name" value="Acyl-CoA_Oxase/DH_mid-dom_sf"/>
</dbReference>
<feature type="domain" description="Acyl-CoA dehydrogenase/oxidase N-terminal" evidence="16">
    <location>
        <begin position="145"/>
        <end position="233"/>
    </location>
</feature>
<keyword evidence="14" id="KW-0812">Transmembrane</keyword>
<dbReference type="SUPFAM" id="SSF56645">
    <property type="entry name" value="Acyl-CoA dehydrogenase NM domain-like"/>
    <property type="match status" value="1"/>
</dbReference>
<organism evidence="18 20">
    <name type="scientific">Brenneria nigrifluens DSM 30175 = ATCC 13028</name>
    <dbReference type="NCBI Taxonomy" id="1121120"/>
    <lineage>
        <taxon>Bacteria</taxon>
        <taxon>Pseudomonadati</taxon>
        <taxon>Pseudomonadota</taxon>
        <taxon>Gammaproteobacteria</taxon>
        <taxon>Enterobacterales</taxon>
        <taxon>Pectobacteriaceae</taxon>
        <taxon>Brenneria</taxon>
    </lineage>
</organism>
<evidence type="ECO:0000256" key="11">
    <source>
        <dbReference type="ARBA" id="ARBA00023098"/>
    </source>
</evidence>
<evidence type="ECO:0000256" key="8">
    <source>
        <dbReference type="ARBA" id="ARBA00022827"/>
    </source>
</evidence>
<keyword evidence="14" id="KW-0472">Membrane</keyword>
<dbReference type="Gene3D" id="1.20.140.10">
    <property type="entry name" value="Butyryl-CoA Dehydrogenase, subunit A, domain 3"/>
    <property type="match status" value="1"/>
</dbReference>
<evidence type="ECO:0000256" key="10">
    <source>
        <dbReference type="ARBA" id="ARBA00023002"/>
    </source>
</evidence>
<dbReference type="GO" id="GO:0033539">
    <property type="term" value="P:fatty acid beta-oxidation using acyl-CoA dehydrogenase"/>
    <property type="evidence" value="ECO:0007669"/>
    <property type="project" value="InterPro"/>
</dbReference>
<dbReference type="PANTHER" id="PTHR48083:SF18">
    <property type="entry name" value="ACYL-COENZYME A DEHYDROGENASE"/>
    <property type="match status" value="1"/>
</dbReference>
<dbReference type="Proteomes" id="UP000303847">
    <property type="component" value="Chromosome"/>
</dbReference>
<comment type="cofactor">
    <cofactor evidence="1">
        <name>FAD</name>
        <dbReference type="ChEBI" id="CHEBI:57692"/>
    </cofactor>
</comment>
<gene>
    <name evidence="18" type="primary">fadE</name>
    <name evidence="18" type="ORF">DDT54_17500</name>
    <name evidence="19" type="ORF">EH206_04720</name>
</gene>
<reference evidence="18 20" key="1">
    <citation type="submission" date="2018-04" db="EMBL/GenBank/DDBJ databases">
        <title>Brenneria corticis sp.nov.</title>
        <authorList>
            <person name="Li Y."/>
        </authorList>
    </citation>
    <scope>NUCLEOTIDE SEQUENCE [LARGE SCALE GENOMIC DNA]</scope>
    <source>
        <strain evidence="18 20">LMG 2694</strain>
    </source>
</reference>
<evidence type="ECO:0000313" key="18">
    <source>
        <dbReference type="EMBL" id="PWC22043.1"/>
    </source>
</evidence>
<comment type="catalytic activity">
    <reaction evidence="12">
        <text>a medium-chain 2,3-saturated fatty acyl-CoA + oxidized [electron-transfer flavoprotein] + H(+) = a medium-chain (2E)-enoyl-CoA + reduced [electron-transfer flavoprotein]</text>
        <dbReference type="Rhea" id="RHEA:14477"/>
        <dbReference type="Rhea" id="RHEA-COMP:10685"/>
        <dbReference type="Rhea" id="RHEA-COMP:10686"/>
        <dbReference type="ChEBI" id="CHEBI:15378"/>
        <dbReference type="ChEBI" id="CHEBI:57692"/>
        <dbReference type="ChEBI" id="CHEBI:58307"/>
        <dbReference type="ChEBI" id="CHEBI:83723"/>
        <dbReference type="ChEBI" id="CHEBI:83726"/>
        <dbReference type="EC" id="1.3.8.7"/>
    </reaction>
</comment>
<evidence type="ECO:0000313" key="19">
    <source>
        <dbReference type="EMBL" id="QCR03570.1"/>
    </source>
</evidence>
<dbReference type="EC" id="1.3.8.7" evidence="4"/>
<sequence length="816" mass="89524">MVAVSILLLLIIIGALFYHRLNLLLGSAILLAYFAAMAAILLWPAWLLIPLVILLLPFNLPPLRRRLFSSSALNLMQKVMPPMSNTEKEAIEAGTTWWEGDLFRGAPDWKKLHSYPPPRLTAEEQAFIEGPVEEACRMANDFEITHERADLPPELWAFLKQHRFFAMIIKKQYGGLEFSAYAQAQVLQKLAGVSSIVAITVGVPNSLGPGELLQHYGTDEQKDHYLPRLARGQEIPCFALTSPEAGSDAGSIPDSGVVCYGDWRGEQVLGMRLTWNKRYITLAPVATVLGLAFKLYDPDRLLGETEELGITCALIPTDTAGVQIGRRHFPLNIPFQNGPTQGENIFVPLDYIIGGPKMAGQGWRMLMECLSVGRGITLPANSTGGLKTIALGVGAYAHIRRQFKVSIGKMEGIEEPLARIAGNTYVMDAAATLITCGIMQGEKPAVLSAIVKYHCTHRGQRAVMDAMDITGGKGICLGPSNFLARSYQGSPIAITVEGANILTRSMIIFGQGAIRCHPYLLDEMAATQTKDVARFDRALFGHIGHIGGSAVRGFWLGLTDGRLSRAPVNDATRRYYQRLNRLSANMALLADVSLAVLGGSLKRRERISARLGDILSQLYLASATLKRYDDEGRQKADLPLVHWGVEDCLHQAEQALVDLLRNFPNRAAAGLLRFILLPLGRRCHAPSDRLDHQVAKLLQTPSATRSRLGRGQYLTASEHNPVGLLEEALRDIIAAEPIYQRLSQASGRHQPFMRLDELAEQALADGNITADEAEILIKAEASRLRSINVDDFAAHKLASQPQETATPARREKTQAA</sequence>
<evidence type="ECO:0000256" key="6">
    <source>
        <dbReference type="ARBA" id="ARBA00020144"/>
    </source>
</evidence>
<keyword evidence="11" id="KW-0443">Lipid metabolism</keyword>
<dbReference type="PANTHER" id="PTHR48083">
    <property type="entry name" value="MEDIUM-CHAIN SPECIFIC ACYL-COA DEHYDROGENASE, MITOCHONDRIAL-RELATED"/>
    <property type="match status" value="1"/>
</dbReference>
<dbReference type="InterPro" id="IPR037069">
    <property type="entry name" value="AcylCoA_DH/ox_N_sf"/>
</dbReference>
<dbReference type="InterPro" id="IPR047634">
    <property type="entry name" value="FadE"/>
</dbReference>
<evidence type="ECO:0000259" key="16">
    <source>
        <dbReference type="Pfam" id="PF02771"/>
    </source>
</evidence>
<dbReference type="InterPro" id="IPR009100">
    <property type="entry name" value="AcylCoA_DH/oxidase_NM_dom_sf"/>
</dbReference>
<feature type="transmembrane region" description="Helical" evidence="14">
    <location>
        <begin position="27"/>
        <end position="56"/>
    </location>
</feature>
<dbReference type="GO" id="GO:0004466">
    <property type="term" value="F:long-chain fatty acyl-CoA dehydrogenase activity"/>
    <property type="evidence" value="ECO:0007669"/>
    <property type="project" value="UniProtKB-EC"/>
</dbReference>
<dbReference type="FunFam" id="2.40.110.10:FF:000010">
    <property type="entry name" value="Acyl-CoA dehydrogenase"/>
    <property type="match status" value="1"/>
</dbReference>
<dbReference type="EMBL" id="QDKK01000033">
    <property type="protein sequence ID" value="PWC22043.1"/>
    <property type="molecule type" value="Genomic_DNA"/>
</dbReference>
<evidence type="ECO:0000256" key="2">
    <source>
        <dbReference type="ARBA" id="ARBA00005005"/>
    </source>
</evidence>
<dbReference type="RefSeq" id="WP_009111670.1">
    <property type="nucleotide sequence ID" value="NZ_CP034036.1"/>
</dbReference>
<comment type="similarity">
    <text evidence="3">Belongs to the acyl-CoA dehydrogenase family.</text>
</comment>
<evidence type="ECO:0000256" key="5">
    <source>
        <dbReference type="ARBA" id="ARBA00012040"/>
    </source>
</evidence>
<evidence type="ECO:0000256" key="12">
    <source>
        <dbReference type="ARBA" id="ARBA00047882"/>
    </source>
</evidence>
<keyword evidence="14" id="KW-1133">Transmembrane helix</keyword>
<comment type="pathway">
    <text evidence="2">Lipid metabolism; fatty acid beta-oxidation.</text>
</comment>
<dbReference type="FunFam" id="1.20.140.10:FF:000009">
    <property type="entry name" value="Acyl-CoA dehydrogenase"/>
    <property type="match status" value="1"/>
</dbReference>
<keyword evidence="8" id="KW-0274">FAD</keyword>
<proteinExistence type="inferred from homology"/>
<dbReference type="UniPathway" id="UPA00659"/>
<evidence type="ECO:0000259" key="15">
    <source>
        <dbReference type="Pfam" id="PF00441"/>
    </source>
</evidence>
<keyword evidence="7" id="KW-0285">Flavoprotein</keyword>
<evidence type="ECO:0000256" key="9">
    <source>
        <dbReference type="ARBA" id="ARBA00022832"/>
    </source>
</evidence>
<dbReference type="NCBIfam" id="NF007000">
    <property type="entry name" value="PRK09463.1"/>
    <property type="match status" value="1"/>
</dbReference>
<dbReference type="EC" id="1.3.8.8" evidence="5"/>
<dbReference type="InterPro" id="IPR013786">
    <property type="entry name" value="AcylCoA_DH/ox_N"/>
</dbReference>
<dbReference type="GO" id="GO:0005737">
    <property type="term" value="C:cytoplasm"/>
    <property type="evidence" value="ECO:0007669"/>
    <property type="project" value="TreeGrafter"/>
</dbReference>
<dbReference type="InterPro" id="IPR015396">
    <property type="entry name" value="FadE_C"/>
</dbReference>
<accession>A0A2U1UK61</accession>
<evidence type="ECO:0000256" key="1">
    <source>
        <dbReference type="ARBA" id="ARBA00001974"/>
    </source>
</evidence>
<keyword evidence="9" id="KW-0276">Fatty acid metabolism</keyword>
<keyword evidence="10" id="KW-0560">Oxidoreductase</keyword>
<name>A0A2U1UK61_9GAMM</name>
<protein>
    <recommendedName>
        <fullName evidence="6">Acyl-coenzyme A dehydrogenase</fullName>
        <ecNumber evidence="4">1.3.8.7</ecNumber>
        <ecNumber evidence="5">1.3.8.8</ecNumber>
    </recommendedName>
</protein>
<reference evidence="19 21" key="2">
    <citation type="submission" date="2018-11" db="EMBL/GenBank/DDBJ databases">
        <title>Genome sequences of Brenneria nigrifluens and Brenneria rubrifaciens.</title>
        <authorList>
            <person name="Poret-Peterson A.T."/>
            <person name="McClean A.E."/>
            <person name="Kluepfel D.A."/>
        </authorList>
    </citation>
    <scope>NUCLEOTIDE SEQUENCE [LARGE SCALE GENOMIC DNA]</scope>
    <source>
        <strain evidence="19 21">ATCC 13028</strain>
    </source>
</reference>